<feature type="signal peptide" evidence="2">
    <location>
        <begin position="1"/>
        <end position="15"/>
    </location>
</feature>
<evidence type="ECO:0000256" key="1">
    <source>
        <dbReference type="SAM" id="MobiDB-lite"/>
    </source>
</evidence>
<evidence type="ECO:0008006" key="5">
    <source>
        <dbReference type="Google" id="ProtNLM"/>
    </source>
</evidence>
<evidence type="ECO:0000313" key="4">
    <source>
        <dbReference type="Proteomes" id="UP000617041"/>
    </source>
</evidence>
<feature type="region of interest" description="Disordered" evidence="1">
    <location>
        <begin position="23"/>
        <end position="67"/>
    </location>
</feature>
<reference evidence="3" key="1">
    <citation type="submission" date="2020-12" db="EMBL/GenBank/DDBJ databases">
        <title>Ramlibacter sp. nov., isolated from a freshwater alga, Cryptomonas.</title>
        <authorList>
            <person name="Kim H.M."/>
            <person name="Jeon C.O."/>
        </authorList>
    </citation>
    <scope>NUCLEOTIDE SEQUENCE</scope>
    <source>
        <strain evidence="3">CrO1</strain>
    </source>
</reference>
<keyword evidence="2" id="KW-0732">Signal</keyword>
<keyword evidence="4" id="KW-1185">Reference proteome</keyword>
<evidence type="ECO:0000256" key="2">
    <source>
        <dbReference type="SAM" id="SignalP"/>
    </source>
</evidence>
<dbReference type="AlphaFoldDB" id="A0A934USF7"/>
<proteinExistence type="predicted"/>
<organism evidence="3 4">
    <name type="scientific">Ramlibacter algicola</name>
    <dbReference type="NCBI Taxonomy" id="2795217"/>
    <lineage>
        <taxon>Bacteria</taxon>
        <taxon>Pseudomonadati</taxon>
        <taxon>Pseudomonadota</taxon>
        <taxon>Betaproteobacteria</taxon>
        <taxon>Burkholderiales</taxon>
        <taxon>Comamonadaceae</taxon>
        <taxon>Ramlibacter</taxon>
    </lineage>
</organism>
<name>A0A934USF7_9BURK</name>
<feature type="chain" id="PRO_5037003245" description="Lipoprotein" evidence="2">
    <location>
        <begin position="16"/>
        <end position="67"/>
    </location>
</feature>
<gene>
    <name evidence="3" type="ORF">I8E28_16455</name>
</gene>
<accession>A0A934USF7</accession>
<sequence length="67" mass="7105">MNRLALALACGAVLAGCATQPTTEASRNDDAYVPIGSNIPRRDKKPEERAVSQVPPGQYIPGPSMPR</sequence>
<comment type="caution">
    <text evidence="3">The sequence shown here is derived from an EMBL/GenBank/DDBJ whole genome shotgun (WGS) entry which is preliminary data.</text>
</comment>
<dbReference type="RefSeq" id="WP_200789196.1">
    <property type="nucleotide sequence ID" value="NZ_JAEDAO010000001.1"/>
</dbReference>
<feature type="compositionally biased region" description="Basic and acidic residues" evidence="1">
    <location>
        <begin position="40"/>
        <end position="50"/>
    </location>
</feature>
<protein>
    <recommendedName>
        <fullName evidence="5">Lipoprotein</fullName>
    </recommendedName>
</protein>
<dbReference type="PROSITE" id="PS51257">
    <property type="entry name" value="PROKAR_LIPOPROTEIN"/>
    <property type="match status" value="1"/>
</dbReference>
<dbReference type="Proteomes" id="UP000617041">
    <property type="component" value="Unassembled WGS sequence"/>
</dbReference>
<dbReference type="EMBL" id="JAEDAO010000001">
    <property type="protein sequence ID" value="MBK0394195.1"/>
    <property type="molecule type" value="Genomic_DNA"/>
</dbReference>
<evidence type="ECO:0000313" key="3">
    <source>
        <dbReference type="EMBL" id="MBK0394195.1"/>
    </source>
</evidence>